<accession>A0A6J7EH10</accession>
<organism evidence="4">
    <name type="scientific">freshwater metagenome</name>
    <dbReference type="NCBI Taxonomy" id="449393"/>
    <lineage>
        <taxon>unclassified sequences</taxon>
        <taxon>metagenomes</taxon>
        <taxon>ecological metagenomes</taxon>
    </lineage>
</organism>
<proteinExistence type="predicted"/>
<dbReference type="InterPro" id="IPR036291">
    <property type="entry name" value="NAD(P)-bd_dom_sf"/>
</dbReference>
<dbReference type="InterPro" id="IPR006176">
    <property type="entry name" value="3-OHacyl-CoA_DH_NAD-bd"/>
</dbReference>
<dbReference type="SUPFAM" id="SSF48179">
    <property type="entry name" value="6-phosphogluconate dehydrogenase C-terminal domain-like"/>
    <property type="match status" value="1"/>
</dbReference>
<evidence type="ECO:0000256" key="1">
    <source>
        <dbReference type="ARBA" id="ARBA00023002"/>
    </source>
</evidence>
<dbReference type="Gene3D" id="1.10.1040.10">
    <property type="entry name" value="N-(1-d-carboxylethyl)-l-norvaline Dehydrogenase, domain 2"/>
    <property type="match status" value="1"/>
</dbReference>
<dbReference type="GO" id="GO:0008691">
    <property type="term" value="F:3-hydroxybutyryl-CoA dehydrogenase activity"/>
    <property type="evidence" value="ECO:0007669"/>
    <property type="project" value="TreeGrafter"/>
</dbReference>
<evidence type="ECO:0000259" key="2">
    <source>
        <dbReference type="Pfam" id="PF00725"/>
    </source>
</evidence>
<dbReference type="Pfam" id="PF02737">
    <property type="entry name" value="3HCDH_N"/>
    <property type="match status" value="1"/>
</dbReference>
<feature type="domain" description="3-hydroxyacyl-CoA dehydrogenase C-terminal" evidence="2">
    <location>
        <begin position="175"/>
        <end position="264"/>
    </location>
</feature>
<dbReference type="GO" id="GO:0070403">
    <property type="term" value="F:NAD+ binding"/>
    <property type="evidence" value="ECO:0007669"/>
    <property type="project" value="InterPro"/>
</dbReference>
<dbReference type="InterPro" id="IPR008927">
    <property type="entry name" value="6-PGluconate_DH-like_C_sf"/>
</dbReference>
<name>A0A6J7EH10_9ZZZZ</name>
<dbReference type="InterPro" id="IPR006108">
    <property type="entry name" value="3HC_DH_C"/>
</dbReference>
<evidence type="ECO:0000313" key="4">
    <source>
        <dbReference type="EMBL" id="CAB4878943.1"/>
    </source>
</evidence>
<reference evidence="4" key="1">
    <citation type="submission" date="2020-05" db="EMBL/GenBank/DDBJ databases">
        <authorList>
            <person name="Chiriac C."/>
            <person name="Salcher M."/>
            <person name="Ghai R."/>
            <person name="Kavagutti S V."/>
        </authorList>
    </citation>
    <scope>NUCLEOTIDE SEQUENCE</scope>
</reference>
<protein>
    <submittedName>
        <fullName evidence="4">Unannotated protein</fullName>
    </submittedName>
</protein>
<dbReference type="InterPro" id="IPR013328">
    <property type="entry name" value="6PGD_dom2"/>
</dbReference>
<dbReference type="PANTHER" id="PTHR48075:SF5">
    <property type="entry name" value="3-HYDROXYBUTYRYL-COA DEHYDROGENASE"/>
    <property type="match status" value="1"/>
</dbReference>
<sequence>MGEKLGIAGSGAIATGLAVTAAANGEVVLWARSDASADRARGVIAKLSGKLDDADRAARVTVTTDLADLAGSTYVVEAIVEELEPKKAMLAEIAAIVGDSTVIASTTSSLPVAELSAASGQSDRFAALHVFNPVPQMKLIELCFPDEANEDTKTRTRALCEELGKTAVEVPDVPGFVVNALLFPYLFHAVEHSENTGIPPADIDTAMKLGAGHPMGPMALLDFVGLDVSAAIGDEIGATVPQKVRDLIAAGDLGRKTGKGLLDWSR</sequence>
<dbReference type="Pfam" id="PF00725">
    <property type="entry name" value="3HCDH"/>
    <property type="match status" value="1"/>
</dbReference>
<gene>
    <name evidence="4" type="ORF">UFOPK3444_01210</name>
</gene>
<dbReference type="Gene3D" id="3.40.50.720">
    <property type="entry name" value="NAD(P)-binding Rossmann-like Domain"/>
    <property type="match status" value="1"/>
</dbReference>
<dbReference type="PANTHER" id="PTHR48075">
    <property type="entry name" value="3-HYDROXYACYL-COA DEHYDROGENASE FAMILY PROTEIN"/>
    <property type="match status" value="1"/>
</dbReference>
<dbReference type="GO" id="GO:0006635">
    <property type="term" value="P:fatty acid beta-oxidation"/>
    <property type="evidence" value="ECO:0007669"/>
    <property type="project" value="TreeGrafter"/>
</dbReference>
<dbReference type="EMBL" id="CAFBLU010000022">
    <property type="protein sequence ID" value="CAB4878943.1"/>
    <property type="molecule type" value="Genomic_DNA"/>
</dbReference>
<dbReference type="InterPro" id="IPR022694">
    <property type="entry name" value="3-OHacyl-CoA_DH"/>
</dbReference>
<evidence type="ECO:0000259" key="3">
    <source>
        <dbReference type="Pfam" id="PF02737"/>
    </source>
</evidence>
<keyword evidence="1" id="KW-0560">Oxidoreductase</keyword>
<dbReference type="SUPFAM" id="SSF51735">
    <property type="entry name" value="NAD(P)-binding Rossmann-fold domains"/>
    <property type="match status" value="1"/>
</dbReference>
<dbReference type="AlphaFoldDB" id="A0A6J7EH10"/>
<feature type="domain" description="3-hydroxyacyl-CoA dehydrogenase NAD binding" evidence="3">
    <location>
        <begin position="5"/>
        <end position="172"/>
    </location>
</feature>
<dbReference type="PIRSF" id="PIRSF000105">
    <property type="entry name" value="HCDH"/>
    <property type="match status" value="1"/>
</dbReference>